<organism evidence="1">
    <name type="scientific">Arundo donax</name>
    <name type="common">Giant reed</name>
    <name type="synonym">Donax arundinaceus</name>
    <dbReference type="NCBI Taxonomy" id="35708"/>
    <lineage>
        <taxon>Eukaryota</taxon>
        <taxon>Viridiplantae</taxon>
        <taxon>Streptophyta</taxon>
        <taxon>Embryophyta</taxon>
        <taxon>Tracheophyta</taxon>
        <taxon>Spermatophyta</taxon>
        <taxon>Magnoliopsida</taxon>
        <taxon>Liliopsida</taxon>
        <taxon>Poales</taxon>
        <taxon>Poaceae</taxon>
        <taxon>PACMAD clade</taxon>
        <taxon>Arundinoideae</taxon>
        <taxon>Arundineae</taxon>
        <taxon>Arundo</taxon>
    </lineage>
</organism>
<protein>
    <submittedName>
        <fullName evidence="1">Uncharacterized protein</fullName>
    </submittedName>
</protein>
<name>A0A0A9U8T2_ARUDO</name>
<dbReference type="EMBL" id="GBRH01280894">
    <property type="protein sequence ID" value="JAD17001.1"/>
    <property type="molecule type" value="Transcribed_RNA"/>
</dbReference>
<accession>A0A0A9U8T2</accession>
<proteinExistence type="predicted"/>
<reference evidence="1" key="1">
    <citation type="submission" date="2014-09" db="EMBL/GenBank/DDBJ databases">
        <authorList>
            <person name="Magalhaes I.L.F."/>
            <person name="Oliveira U."/>
            <person name="Santos F.R."/>
            <person name="Vidigal T.H.D.A."/>
            <person name="Brescovit A.D."/>
            <person name="Santos A.J."/>
        </authorList>
    </citation>
    <scope>NUCLEOTIDE SEQUENCE</scope>
    <source>
        <tissue evidence="1">Shoot tissue taken approximately 20 cm above the soil surface</tissue>
    </source>
</reference>
<sequence>MAAEAPASLLSR</sequence>
<evidence type="ECO:0000313" key="1">
    <source>
        <dbReference type="EMBL" id="JAD17001.1"/>
    </source>
</evidence>
<reference evidence="1" key="2">
    <citation type="journal article" date="2015" name="Data Brief">
        <title>Shoot transcriptome of the giant reed, Arundo donax.</title>
        <authorList>
            <person name="Barrero R.A."/>
            <person name="Guerrero F.D."/>
            <person name="Moolhuijzen P."/>
            <person name="Goolsby J.A."/>
            <person name="Tidwell J."/>
            <person name="Bellgard S.E."/>
            <person name="Bellgard M.I."/>
        </authorList>
    </citation>
    <scope>NUCLEOTIDE SEQUENCE</scope>
    <source>
        <tissue evidence="1">Shoot tissue taken approximately 20 cm above the soil surface</tissue>
    </source>
</reference>